<organism evidence="2 3">
    <name type="scientific">Hevea brasiliensis</name>
    <name type="common">Para rubber tree</name>
    <name type="synonym">Siphonia brasiliensis</name>
    <dbReference type="NCBI Taxonomy" id="3981"/>
    <lineage>
        <taxon>Eukaryota</taxon>
        <taxon>Viridiplantae</taxon>
        <taxon>Streptophyta</taxon>
        <taxon>Embryophyta</taxon>
        <taxon>Tracheophyta</taxon>
        <taxon>Spermatophyta</taxon>
        <taxon>Magnoliopsida</taxon>
        <taxon>eudicotyledons</taxon>
        <taxon>Gunneridae</taxon>
        <taxon>Pentapetalae</taxon>
        <taxon>rosids</taxon>
        <taxon>fabids</taxon>
        <taxon>Malpighiales</taxon>
        <taxon>Euphorbiaceae</taxon>
        <taxon>Crotonoideae</taxon>
        <taxon>Micrandreae</taxon>
        <taxon>Hevea</taxon>
    </lineage>
</organism>
<comment type="caution">
    <text evidence="2">The sequence shown here is derived from an EMBL/GenBank/DDBJ whole genome shotgun (WGS) entry which is preliminary data.</text>
</comment>
<dbReference type="EMBL" id="JARPOI010000016">
    <property type="protein sequence ID" value="KAJ9145769.1"/>
    <property type="molecule type" value="Genomic_DNA"/>
</dbReference>
<keyword evidence="3" id="KW-1185">Reference proteome</keyword>
<accession>A0ABQ9KPB8</accession>
<sequence>MSYPQYPPFMPYPPYFPSYNPYLIYTLQQYPQSSSTTMGTQNPIDGVTREQVPPPPPTTPTVPTQETETSSRGKAKMINYLKLDTPKYKEGDDPFKYIRAVKMIADELDTSNSRAIQMTSIILKCKKAKEWYKSYIVDNVDSMTWSQFDYLTIIP</sequence>
<protein>
    <submittedName>
        <fullName evidence="2">Uncharacterized protein</fullName>
    </submittedName>
</protein>
<proteinExistence type="predicted"/>
<feature type="region of interest" description="Disordered" evidence="1">
    <location>
        <begin position="34"/>
        <end position="73"/>
    </location>
</feature>
<evidence type="ECO:0000256" key="1">
    <source>
        <dbReference type="SAM" id="MobiDB-lite"/>
    </source>
</evidence>
<gene>
    <name evidence="2" type="ORF">P3X46_028112</name>
</gene>
<name>A0ABQ9KPB8_HEVBR</name>
<dbReference type="Proteomes" id="UP001174677">
    <property type="component" value="Chromosome 16"/>
</dbReference>
<evidence type="ECO:0000313" key="2">
    <source>
        <dbReference type="EMBL" id="KAJ9145769.1"/>
    </source>
</evidence>
<evidence type="ECO:0000313" key="3">
    <source>
        <dbReference type="Proteomes" id="UP001174677"/>
    </source>
</evidence>
<reference evidence="2" key="1">
    <citation type="journal article" date="2023" name="Plant Biotechnol. J.">
        <title>Chromosome-level wild Hevea brasiliensis genome provides new tools for genomic-assisted breeding and valuable loci to elevate rubber yield.</title>
        <authorList>
            <person name="Cheng H."/>
            <person name="Song X."/>
            <person name="Hu Y."/>
            <person name="Wu T."/>
            <person name="Yang Q."/>
            <person name="An Z."/>
            <person name="Feng S."/>
            <person name="Deng Z."/>
            <person name="Wu W."/>
            <person name="Zeng X."/>
            <person name="Tu M."/>
            <person name="Wang X."/>
            <person name="Huang H."/>
        </authorList>
    </citation>
    <scope>NUCLEOTIDE SEQUENCE</scope>
    <source>
        <strain evidence="2">MT/VB/25A 57/8</strain>
    </source>
</reference>
<feature type="compositionally biased region" description="Polar residues" evidence="1">
    <location>
        <begin position="34"/>
        <end position="43"/>
    </location>
</feature>